<keyword evidence="3" id="KW-1185">Reference proteome</keyword>
<dbReference type="Gene3D" id="3.40.50.11440">
    <property type="match status" value="1"/>
</dbReference>
<dbReference type="Proteomes" id="UP000287188">
    <property type="component" value="Unassembled WGS sequence"/>
</dbReference>
<gene>
    <name evidence="2" type="ORF">KDK_22620</name>
</gene>
<protein>
    <recommendedName>
        <fullName evidence="1">LarA-like N-terminal domain-containing protein</fullName>
    </recommendedName>
</protein>
<dbReference type="RefSeq" id="WP_218031808.1">
    <property type="nucleotide sequence ID" value="NZ_BIFS01000001.1"/>
</dbReference>
<dbReference type="Gene3D" id="3.90.226.30">
    <property type="match status" value="1"/>
</dbReference>
<dbReference type="AlphaFoldDB" id="A0A402AH60"/>
<evidence type="ECO:0000259" key="1">
    <source>
        <dbReference type="Pfam" id="PF09861"/>
    </source>
</evidence>
<comment type="caution">
    <text evidence="2">The sequence shown here is derived from an EMBL/GenBank/DDBJ whole genome shotgun (WGS) entry which is preliminary data.</text>
</comment>
<sequence>MMHGYGSLTQTLTVTEVQQIVKQTFAEMALDGKRVLVLIPDGTRTAPIPLLFRVLYEQLGQRVAQLDYLIALGTHQPMSEEAIAQLVGASAAERAAHFPKVQIYNHQWSDPATLKTIGIITPEEAGQLTDGTLNDEVPVTLNRMIFDYDQLIICGPVFPHEVAGFSGGAKYLFPGIAGADIINFSHWLGARKTSMATIGVRDTHVRRVIHRAAEFVTVPLLCLALVVKGPELHGLYCGDYREAFEAAADLSGQLNIVYTERPFKRVLSMASEHYDDLWTAAKAMYKTEPAIANGGEVIIYAPHITEVSYTHGKLIDQIGYHVRDYFLKQWERFKDVPGGILAHSTHVKGSGTYDLATGIERPRIQVTLATGISEERCRRINLGYVDYHTLNPHNWEHREDEGILLVPNAGEILYRLIK</sequence>
<dbReference type="InterPro" id="IPR048068">
    <property type="entry name" value="LarA-like"/>
</dbReference>
<reference evidence="3" key="1">
    <citation type="submission" date="2018-12" db="EMBL/GenBank/DDBJ databases">
        <title>Tengunoibacter tsumagoiensis gen. nov., sp. nov., Dictyobacter kobayashii sp. nov., D. alpinus sp. nov., and D. joshuensis sp. nov. and description of Dictyobacteraceae fam. nov. within the order Ktedonobacterales isolated from Tengu-no-mugimeshi.</title>
        <authorList>
            <person name="Wang C.M."/>
            <person name="Zheng Y."/>
            <person name="Sakai Y."/>
            <person name="Toyoda A."/>
            <person name="Minakuchi Y."/>
            <person name="Abe K."/>
            <person name="Yokota A."/>
            <person name="Yabe S."/>
        </authorList>
    </citation>
    <scope>NUCLEOTIDE SEQUENCE [LARGE SCALE GENOMIC DNA]</scope>
    <source>
        <strain evidence="3">Uno11</strain>
    </source>
</reference>
<dbReference type="PANTHER" id="PTHR33171">
    <property type="entry name" value="LAR_N DOMAIN-CONTAINING PROTEIN"/>
    <property type="match status" value="1"/>
</dbReference>
<dbReference type="InterPro" id="IPR018657">
    <property type="entry name" value="LarA-like_N"/>
</dbReference>
<name>A0A402AH60_9CHLR</name>
<dbReference type="Pfam" id="PF09861">
    <property type="entry name" value="Lar_N"/>
    <property type="match status" value="1"/>
</dbReference>
<accession>A0A402AH60</accession>
<dbReference type="PANTHER" id="PTHR33171:SF17">
    <property type="entry name" value="LARA-LIKE N-TERMINAL DOMAIN-CONTAINING PROTEIN"/>
    <property type="match status" value="1"/>
</dbReference>
<dbReference type="InterPro" id="IPR043166">
    <property type="entry name" value="LarA-like_C"/>
</dbReference>
<evidence type="ECO:0000313" key="3">
    <source>
        <dbReference type="Proteomes" id="UP000287188"/>
    </source>
</evidence>
<dbReference type="EMBL" id="BIFS01000001">
    <property type="protein sequence ID" value="GCE18462.1"/>
    <property type="molecule type" value="Genomic_DNA"/>
</dbReference>
<proteinExistence type="predicted"/>
<evidence type="ECO:0000313" key="2">
    <source>
        <dbReference type="EMBL" id="GCE18462.1"/>
    </source>
</evidence>
<dbReference type="GO" id="GO:0050043">
    <property type="term" value="F:lactate racemase activity"/>
    <property type="evidence" value="ECO:0007669"/>
    <property type="project" value="InterPro"/>
</dbReference>
<organism evidence="2 3">
    <name type="scientific">Dictyobacter kobayashii</name>
    <dbReference type="NCBI Taxonomy" id="2014872"/>
    <lineage>
        <taxon>Bacteria</taxon>
        <taxon>Bacillati</taxon>
        <taxon>Chloroflexota</taxon>
        <taxon>Ktedonobacteria</taxon>
        <taxon>Ktedonobacterales</taxon>
        <taxon>Dictyobacteraceae</taxon>
        <taxon>Dictyobacter</taxon>
    </lineage>
</organism>
<feature type="domain" description="LarA-like N-terminal" evidence="1">
    <location>
        <begin position="20"/>
        <end position="190"/>
    </location>
</feature>